<dbReference type="InterPro" id="IPR004000">
    <property type="entry name" value="Actin"/>
</dbReference>
<keyword evidence="4" id="KW-1185">Reference proteome</keyword>
<name>A0A8C2YV02_CHILA</name>
<sequence length="377" mass="41996">MSTPCELESPAVVFDNGSGLCRVGLCSDIVPSHVINSVVGHPKLNIPSSRTSQRKYFVGVEAQYKREALNLHYPVERGIIARWDDMEKLWKYLFQRLLRVKPSDQPVLMTEPSLNPREVREQTTEVMFEKFSVPALHLCNHAVPALSACGSVTGVVVDSGEGVTCTVPVFEGSSLPHAVYKLPVAGRDITEHLTLLLLAEGCTYSCLLNKAVGEAIKEKLCYVTFELKKTPHRRQKKVLTKYRLPDGNVIYIRDRLRWVPEVLFSPDLLDIHDPGLSKMVCNSILKCDMDIQRSLFGNIVLAGGSTLFPGLVERLMKELEHVASEGTPVKITASPHRCFSTWIGASVMASLSSFQQMWVTSADFKEFGSSVVQRKCF</sequence>
<dbReference type="OrthoDB" id="10303661at2759"/>
<dbReference type="Ensembl" id="ENSCLAT00000025564.1">
    <property type="protein sequence ID" value="ENSCLAP00000025316.1"/>
    <property type="gene ID" value="ENSCLAG00000017390.1"/>
</dbReference>
<protein>
    <submittedName>
        <fullName evidence="3">Actin related protein T1</fullName>
    </submittedName>
</protein>
<dbReference type="GO" id="GO:0005634">
    <property type="term" value="C:nucleus"/>
    <property type="evidence" value="ECO:0007669"/>
    <property type="project" value="Ensembl"/>
</dbReference>
<accession>A0A8C2YV02</accession>
<dbReference type="GO" id="GO:0045892">
    <property type="term" value="P:negative regulation of DNA-templated transcription"/>
    <property type="evidence" value="ECO:0007669"/>
    <property type="project" value="Ensembl"/>
</dbReference>
<evidence type="ECO:0000256" key="1">
    <source>
        <dbReference type="ARBA" id="ARBA00006752"/>
    </source>
</evidence>
<comment type="similarity">
    <text evidence="1 2">Belongs to the actin family.</text>
</comment>
<dbReference type="PRINTS" id="PR00190">
    <property type="entry name" value="ACTIN"/>
</dbReference>
<dbReference type="OMA" id="RWFSAWI"/>
<dbReference type="Proteomes" id="UP000694398">
    <property type="component" value="Unassembled WGS sequence"/>
</dbReference>
<dbReference type="CDD" id="cd13397">
    <property type="entry name" value="ASKHA_NBD_actin_Arp-T1-3"/>
    <property type="match status" value="1"/>
</dbReference>
<reference evidence="3" key="2">
    <citation type="submission" date="2025-09" db="UniProtKB">
        <authorList>
            <consortium name="Ensembl"/>
        </authorList>
    </citation>
    <scope>IDENTIFICATION</scope>
</reference>
<reference evidence="3" key="1">
    <citation type="submission" date="2025-08" db="UniProtKB">
        <authorList>
            <consortium name="Ensembl"/>
        </authorList>
    </citation>
    <scope>IDENTIFICATION</scope>
</reference>
<dbReference type="GO" id="GO:0001669">
    <property type="term" value="C:acrosomal vesicle"/>
    <property type="evidence" value="ECO:0007669"/>
    <property type="project" value="Ensembl"/>
</dbReference>
<dbReference type="PANTHER" id="PTHR11937">
    <property type="entry name" value="ACTIN"/>
    <property type="match status" value="1"/>
</dbReference>
<dbReference type="GO" id="GO:0003682">
    <property type="term" value="F:chromatin binding"/>
    <property type="evidence" value="ECO:0007669"/>
    <property type="project" value="Ensembl"/>
</dbReference>
<dbReference type="InterPro" id="IPR043129">
    <property type="entry name" value="ATPase_NBD"/>
</dbReference>
<dbReference type="SUPFAM" id="SSF53067">
    <property type="entry name" value="Actin-like ATPase domain"/>
    <property type="match status" value="2"/>
</dbReference>
<dbReference type="AlphaFoldDB" id="A0A8C2YV02"/>
<dbReference type="Gene3D" id="3.30.420.40">
    <property type="match status" value="2"/>
</dbReference>
<evidence type="ECO:0000256" key="2">
    <source>
        <dbReference type="RuleBase" id="RU000487"/>
    </source>
</evidence>
<proteinExistence type="inferred from homology"/>
<dbReference type="SMART" id="SM00268">
    <property type="entry name" value="ACTIN"/>
    <property type="match status" value="1"/>
</dbReference>
<dbReference type="FunFam" id="3.30.420.40:FF:000050">
    <property type="entry name" value="Actin, alpha skeletal muscle"/>
    <property type="match status" value="1"/>
</dbReference>
<dbReference type="Pfam" id="PF00022">
    <property type="entry name" value="Actin"/>
    <property type="match status" value="1"/>
</dbReference>
<evidence type="ECO:0000313" key="4">
    <source>
        <dbReference type="Proteomes" id="UP000694398"/>
    </source>
</evidence>
<organism evidence="3 4">
    <name type="scientific">Chinchilla lanigera</name>
    <name type="common">Long-tailed chinchilla</name>
    <name type="synonym">Chinchilla villidera</name>
    <dbReference type="NCBI Taxonomy" id="34839"/>
    <lineage>
        <taxon>Eukaryota</taxon>
        <taxon>Metazoa</taxon>
        <taxon>Chordata</taxon>
        <taxon>Craniata</taxon>
        <taxon>Vertebrata</taxon>
        <taxon>Euteleostomi</taxon>
        <taxon>Mammalia</taxon>
        <taxon>Eutheria</taxon>
        <taxon>Euarchontoglires</taxon>
        <taxon>Glires</taxon>
        <taxon>Rodentia</taxon>
        <taxon>Hystricomorpha</taxon>
        <taxon>Chinchillidae</taxon>
        <taxon>Chinchilla</taxon>
    </lineage>
</organism>
<evidence type="ECO:0000313" key="3">
    <source>
        <dbReference type="Ensembl" id="ENSCLAP00000025316.1"/>
    </source>
</evidence>
<dbReference type="GeneTree" id="ENSGT00940000162451"/>
<dbReference type="GO" id="GO:0008589">
    <property type="term" value="P:regulation of smoothened signaling pathway"/>
    <property type="evidence" value="ECO:0007669"/>
    <property type="project" value="Ensembl"/>
</dbReference>
<gene>
    <name evidence="3" type="primary">ACTRT1</name>
</gene>
<dbReference type="Gene3D" id="3.90.640.10">
    <property type="entry name" value="Actin, Chain A, domain 4"/>
    <property type="match status" value="1"/>
</dbReference>